<dbReference type="RefSeq" id="WP_255390451.1">
    <property type="nucleotide sequence ID" value="NZ_CP101508.1"/>
</dbReference>
<evidence type="ECO:0000313" key="3">
    <source>
        <dbReference type="Proteomes" id="UP001057998"/>
    </source>
</evidence>
<keyword evidence="3" id="KW-1185">Reference proteome</keyword>
<dbReference type="PANTHER" id="PTHR43130">
    <property type="entry name" value="ARAC-FAMILY TRANSCRIPTIONAL REGULATOR"/>
    <property type="match status" value="1"/>
</dbReference>
<dbReference type="EMBL" id="CP101508">
    <property type="protein sequence ID" value="UTV29119.1"/>
    <property type="molecule type" value="Genomic_DNA"/>
</dbReference>
<organism evidence="2 3">
    <name type="scientific">Photobacterium atrarenae</name>
    <dbReference type="NCBI Taxonomy" id="865757"/>
    <lineage>
        <taxon>Bacteria</taxon>
        <taxon>Pseudomonadati</taxon>
        <taxon>Pseudomonadota</taxon>
        <taxon>Gammaproteobacteria</taxon>
        <taxon>Vibrionales</taxon>
        <taxon>Vibrionaceae</taxon>
        <taxon>Photobacterium</taxon>
    </lineage>
</organism>
<evidence type="ECO:0000259" key="1">
    <source>
        <dbReference type="Pfam" id="PF01965"/>
    </source>
</evidence>
<proteinExistence type="predicted"/>
<dbReference type="InterPro" id="IPR052158">
    <property type="entry name" value="INH-QAR"/>
</dbReference>
<name>A0ABY5GIM9_9GAMM</name>
<dbReference type="CDD" id="cd03139">
    <property type="entry name" value="GATase1_PfpI_2"/>
    <property type="match status" value="1"/>
</dbReference>
<dbReference type="Proteomes" id="UP001057998">
    <property type="component" value="Chromosome 1"/>
</dbReference>
<reference evidence="2" key="1">
    <citation type="submission" date="2022-07" db="EMBL/GenBank/DDBJ databases">
        <title>Genome sequencing of Photobacterium atrarenae GJH2-4.</title>
        <authorList>
            <person name="Park S.-J."/>
        </authorList>
    </citation>
    <scope>NUCLEOTIDE SEQUENCE</scope>
    <source>
        <strain evidence="2">GJH2-4</strain>
    </source>
</reference>
<dbReference type="InterPro" id="IPR002818">
    <property type="entry name" value="DJ-1/PfpI"/>
</dbReference>
<dbReference type="Pfam" id="PF01965">
    <property type="entry name" value="DJ-1_PfpI"/>
    <property type="match status" value="1"/>
</dbReference>
<gene>
    <name evidence="2" type="ORF">NNL38_07815</name>
</gene>
<accession>A0ABY5GIM9</accession>
<dbReference type="Gene3D" id="3.40.50.880">
    <property type="match status" value="1"/>
</dbReference>
<dbReference type="PANTHER" id="PTHR43130:SF14">
    <property type="entry name" value="DJ-1_PFPI DOMAIN-CONTAINING PROTEIN"/>
    <property type="match status" value="1"/>
</dbReference>
<dbReference type="SUPFAM" id="SSF52317">
    <property type="entry name" value="Class I glutamine amidotransferase-like"/>
    <property type="match status" value="1"/>
</dbReference>
<evidence type="ECO:0000313" key="2">
    <source>
        <dbReference type="EMBL" id="UTV29119.1"/>
    </source>
</evidence>
<sequence>MERKKVGILIFDDVEVLDYCGPYEVFSTTRLVEENRRESQSPFEVILIAEHQAPIVTSGGMRVLPDYSLEDCPQLDILVVPGGWGTRPLLDNPKLLGWLQNTTPTLELLTSVCTGALVLGQAGLLEGKQVTTHWRSLDWMQELFPQTTVLKTQHVVEDGKLLTSAGISAGIDMALTVVSRYCGEPVARATAKHMEYPFPDSNERRIEI</sequence>
<dbReference type="InterPro" id="IPR029062">
    <property type="entry name" value="Class_I_gatase-like"/>
</dbReference>
<protein>
    <submittedName>
        <fullName evidence="2">DJ-1/PfpI family protein</fullName>
    </submittedName>
</protein>
<feature type="domain" description="DJ-1/PfpI" evidence="1">
    <location>
        <begin position="4"/>
        <end position="179"/>
    </location>
</feature>